<accession>A0ABZ2D6W0</accession>
<dbReference type="PANTHER" id="PTHR33121:SF79">
    <property type="entry name" value="CYCLIC DI-GMP PHOSPHODIESTERASE PDED-RELATED"/>
    <property type="match status" value="1"/>
</dbReference>
<protein>
    <submittedName>
        <fullName evidence="2">EAL domain-containing protein</fullName>
    </submittedName>
</protein>
<sequence length="267" mass="28906">MLPIRERRTSTDRRKNDEAIAAELAVALAEGQIEILFQPQFFCASDALAGAEALARWNHPVRGRIGAETMFALAARAGMSEALTRRIASQALAAAAAWPADLRLSLNVTASDIAADDFATVLADVIARSDFPAERLTLELTEQALVRDMEGSAEQIARLADSGVRFALDDFGAGFCNFRYLKILPLHYLKLDRTMVEGIVNDARDLAVLRAIVAMAGALDLAVIAEGIESEAQLEKVRAEGCALFQGFLRARPMEAASFARFAHDGE</sequence>
<dbReference type="Pfam" id="PF00563">
    <property type="entry name" value="EAL"/>
    <property type="match status" value="1"/>
</dbReference>
<dbReference type="PANTHER" id="PTHR33121">
    <property type="entry name" value="CYCLIC DI-GMP PHOSPHODIESTERASE PDEF"/>
    <property type="match status" value="1"/>
</dbReference>
<organism evidence="2 3">
    <name type="scientific">Pelagerythrobacter marensis</name>
    <dbReference type="NCBI Taxonomy" id="543877"/>
    <lineage>
        <taxon>Bacteria</taxon>
        <taxon>Pseudomonadati</taxon>
        <taxon>Pseudomonadota</taxon>
        <taxon>Alphaproteobacteria</taxon>
        <taxon>Sphingomonadales</taxon>
        <taxon>Erythrobacteraceae</taxon>
        <taxon>Pelagerythrobacter</taxon>
    </lineage>
</organism>
<feature type="domain" description="EAL" evidence="1">
    <location>
        <begin position="17"/>
        <end position="267"/>
    </location>
</feature>
<gene>
    <name evidence="2" type="ORF">V5F89_12595</name>
</gene>
<keyword evidence="3" id="KW-1185">Reference proteome</keyword>
<dbReference type="EMBL" id="CP144918">
    <property type="protein sequence ID" value="WWA47088.1"/>
    <property type="molecule type" value="Genomic_DNA"/>
</dbReference>
<dbReference type="InterPro" id="IPR035919">
    <property type="entry name" value="EAL_sf"/>
</dbReference>
<dbReference type="SUPFAM" id="SSF141868">
    <property type="entry name" value="EAL domain-like"/>
    <property type="match status" value="1"/>
</dbReference>
<dbReference type="InterPro" id="IPR050706">
    <property type="entry name" value="Cyclic-di-GMP_PDE-like"/>
</dbReference>
<name>A0ABZ2D6W0_9SPHN</name>
<dbReference type="SMART" id="SM00052">
    <property type="entry name" value="EAL"/>
    <property type="match status" value="1"/>
</dbReference>
<dbReference type="Proteomes" id="UP001335183">
    <property type="component" value="Chromosome"/>
</dbReference>
<evidence type="ECO:0000313" key="3">
    <source>
        <dbReference type="Proteomes" id="UP001335183"/>
    </source>
</evidence>
<proteinExistence type="predicted"/>
<evidence type="ECO:0000259" key="1">
    <source>
        <dbReference type="PROSITE" id="PS50883"/>
    </source>
</evidence>
<dbReference type="CDD" id="cd01948">
    <property type="entry name" value="EAL"/>
    <property type="match status" value="1"/>
</dbReference>
<reference evidence="2 3" key="1">
    <citation type="submission" date="2024-02" db="EMBL/GenBank/DDBJ databases">
        <title>The whole genome sequence of five bacterial samples isolated from Abu Dhabi Sabkha-shore region.</title>
        <authorList>
            <person name="Sudalaimuthuasari N."/>
            <person name="Sarfraz B."/>
            <person name="Tuyisabe J.D."/>
            <person name="Mugisha Ntwali L.D.M."/>
            <person name="Ali A.I.A.A."/>
            <person name="Almansoori S.Z.A."/>
            <person name="Alajami H.S.A."/>
            <person name="Almeqbaali A.A.S."/>
            <person name="Kundu B."/>
            <person name="Saeed E.E."/>
            <person name="Sukumarinath V."/>
            <person name="Mishra A.K."/>
            <person name="Hazzouri K.M."/>
            <person name="Almaskari R."/>
            <person name="Sharma A.K."/>
            <person name="Amiri K.M.A."/>
        </authorList>
    </citation>
    <scope>NUCLEOTIDE SEQUENCE [LARGE SCALE GENOMIC DNA]</scope>
    <source>
        <strain evidence="3">kcgeb_sd</strain>
    </source>
</reference>
<evidence type="ECO:0000313" key="2">
    <source>
        <dbReference type="EMBL" id="WWA47088.1"/>
    </source>
</evidence>
<dbReference type="Gene3D" id="3.20.20.450">
    <property type="entry name" value="EAL domain"/>
    <property type="match status" value="1"/>
</dbReference>
<dbReference type="PROSITE" id="PS50883">
    <property type="entry name" value="EAL"/>
    <property type="match status" value="1"/>
</dbReference>
<dbReference type="InterPro" id="IPR001633">
    <property type="entry name" value="EAL_dom"/>
</dbReference>
<dbReference type="RefSeq" id="WP_338445979.1">
    <property type="nucleotide sequence ID" value="NZ_CP144918.1"/>
</dbReference>